<reference evidence="2" key="1">
    <citation type="submission" date="2017-09" db="EMBL/GenBank/DDBJ databases">
        <title>Depth-based differentiation of microbial function through sediment-hosted aquifers and enrichment of novel symbionts in the deep terrestrial subsurface.</title>
        <authorList>
            <person name="Probst A.J."/>
            <person name="Ladd B."/>
            <person name="Jarett J.K."/>
            <person name="Geller-Mcgrath D.E."/>
            <person name="Sieber C.M.K."/>
            <person name="Emerson J.B."/>
            <person name="Anantharaman K."/>
            <person name="Thomas B.C."/>
            <person name="Malmstrom R."/>
            <person name="Stieglmeier M."/>
            <person name="Klingl A."/>
            <person name="Woyke T."/>
            <person name="Ryan C.M."/>
            <person name="Banfield J.F."/>
        </authorList>
    </citation>
    <scope>NUCLEOTIDE SEQUENCE [LARGE SCALE GENOMIC DNA]</scope>
</reference>
<evidence type="ECO:0000313" key="2">
    <source>
        <dbReference type="Proteomes" id="UP000228920"/>
    </source>
</evidence>
<gene>
    <name evidence="1" type="ORF">COY32_06860</name>
</gene>
<evidence type="ECO:0000313" key="1">
    <source>
        <dbReference type="EMBL" id="PIZ44196.1"/>
    </source>
</evidence>
<comment type="caution">
    <text evidence="1">The sequence shown here is derived from an EMBL/GenBank/DDBJ whole genome shotgun (WGS) entry which is preliminary data.</text>
</comment>
<name>A0A2M7TER2_UNCKA</name>
<dbReference type="EMBL" id="PFNL01000191">
    <property type="protein sequence ID" value="PIZ44196.1"/>
    <property type="molecule type" value="Genomic_DNA"/>
</dbReference>
<organism evidence="1 2">
    <name type="scientific">candidate division WWE3 bacterium CG_4_10_14_0_2_um_filter_41_14</name>
    <dbReference type="NCBI Taxonomy" id="1975072"/>
    <lineage>
        <taxon>Bacteria</taxon>
        <taxon>Katanobacteria</taxon>
    </lineage>
</organism>
<protein>
    <submittedName>
        <fullName evidence="1">Uncharacterized protein</fullName>
    </submittedName>
</protein>
<sequence>MPLLEKYYFETFQLKQQEELTIQNYVQYFLEKQNIKKLNDEEKKAVKDKWQKILTVFNENHKYLNYFIAIFRKRLFKEEPELFVP</sequence>
<dbReference type="Proteomes" id="UP000228920">
    <property type="component" value="Unassembled WGS sequence"/>
</dbReference>
<accession>A0A2M7TER2</accession>
<dbReference type="AlphaFoldDB" id="A0A2M7TER2"/>
<proteinExistence type="predicted"/>